<organism evidence="1">
    <name type="scientific">marine metagenome</name>
    <dbReference type="NCBI Taxonomy" id="408172"/>
    <lineage>
        <taxon>unclassified sequences</taxon>
        <taxon>metagenomes</taxon>
        <taxon>ecological metagenomes</taxon>
    </lineage>
</organism>
<protein>
    <submittedName>
        <fullName evidence="1">Uncharacterized protein</fullName>
    </submittedName>
</protein>
<name>A0A381YFC6_9ZZZZ</name>
<proteinExistence type="predicted"/>
<dbReference type="AlphaFoldDB" id="A0A381YFC6"/>
<accession>A0A381YFC6</accession>
<evidence type="ECO:0000313" key="1">
    <source>
        <dbReference type="EMBL" id="SVA75610.1"/>
    </source>
</evidence>
<gene>
    <name evidence="1" type="ORF">METZ01_LOCUS128464</name>
</gene>
<dbReference type="EMBL" id="UINC01018083">
    <property type="protein sequence ID" value="SVA75610.1"/>
    <property type="molecule type" value="Genomic_DNA"/>
</dbReference>
<reference evidence="1" key="1">
    <citation type="submission" date="2018-05" db="EMBL/GenBank/DDBJ databases">
        <authorList>
            <person name="Lanie J.A."/>
            <person name="Ng W.-L."/>
            <person name="Kazmierczak K.M."/>
            <person name="Andrzejewski T.M."/>
            <person name="Davidsen T.M."/>
            <person name="Wayne K.J."/>
            <person name="Tettelin H."/>
            <person name="Glass J.I."/>
            <person name="Rusch D."/>
            <person name="Podicherti R."/>
            <person name="Tsui H.-C.T."/>
            <person name="Winkler M.E."/>
        </authorList>
    </citation>
    <scope>NUCLEOTIDE SEQUENCE</scope>
</reference>
<sequence>MEKLEAVQKVLRFSTAIREWCTMEFSIYFDDFDEQNVDDYNSGGYGEIADEILERGLDEKIIEEDDLD</sequence>